<dbReference type="AlphaFoldDB" id="D3PCD5"/>
<dbReference type="RefSeq" id="WP_013007506.1">
    <property type="nucleotide sequence ID" value="NC_013939.1"/>
</dbReference>
<keyword evidence="3" id="KW-1185">Reference proteome</keyword>
<dbReference type="Proteomes" id="UP000001520">
    <property type="component" value="Chromosome"/>
</dbReference>
<evidence type="ECO:0008006" key="4">
    <source>
        <dbReference type="Google" id="ProtNLM"/>
    </source>
</evidence>
<proteinExistence type="predicted"/>
<keyword evidence="1" id="KW-0812">Transmembrane</keyword>
<reference evidence="2 3" key="1">
    <citation type="journal article" date="2010" name="DNA Res.">
        <title>Bacterial lifestyle in a deep-sea hydrothermal vent chimney revealed by the genome sequence of the thermophilic bacterium Deferribacter desulfuricans SSM1.</title>
        <authorList>
            <person name="Takaki Y."/>
            <person name="Shimamura S."/>
            <person name="Nakagawa S."/>
            <person name="Fukuhara Y."/>
            <person name="Horikawa H."/>
            <person name="Ankai A."/>
            <person name="Harada T."/>
            <person name="Hosoyama A."/>
            <person name="Oguchi A."/>
            <person name="Fukui S."/>
            <person name="Fujita N."/>
            <person name="Takami H."/>
            <person name="Takai K."/>
        </authorList>
    </citation>
    <scope>NUCLEOTIDE SEQUENCE [LARGE SCALE GENOMIC DNA]</scope>
    <source>
        <strain evidence="3">DSM 14783 / JCM 11476 / NBRC 101012 / SSM1</strain>
    </source>
</reference>
<dbReference type="OrthoDB" id="9800197at2"/>
<evidence type="ECO:0000313" key="3">
    <source>
        <dbReference type="Proteomes" id="UP000001520"/>
    </source>
</evidence>
<feature type="transmembrane region" description="Helical" evidence="1">
    <location>
        <begin position="28"/>
        <end position="45"/>
    </location>
</feature>
<keyword evidence="1" id="KW-0472">Membrane</keyword>
<sequence length="194" mass="22125">MSKKKQVVMEEVPIDKVENFVEKNFKQILIGVAIVILLVLGGYGLKSYMAKSYANKINELGHLELVLKSGKIDKNSVDLFLEKGEKVSDVKNYVVLKAMQLYAVLGDHNKVKEVSGDLTDKNLELGESLMSDLGIKQVDYKKYFADSYLTPIWYYRAILSAKDKNEAEKYITEFKTKFPDSRLLELIENWELGS</sequence>
<protein>
    <recommendedName>
        <fullName evidence="4">Tetratricopeptide repeat-like domain-containing protein</fullName>
    </recommendedName>
</protein>
<dbReference type="eggNOG" id="ENOG50311P6">
    <property type="taxonomic scope" value="Bacteria"/>
</dbReference>
<dbReference type="STRING" id="639282.DEFDS_0780"/>
<dbReference type="EMBL" id="AP011529">
    <property type="protein sequence ID" value="BAI80258.1"/>
    <property type="molecule type" value="Genomic_DNA"/>
</dbReference>
<keyword evidence="1" id="KW-1133">Transmembrane helix</keyword>
<dbReference type="KEGG" id="ddf:DEFDS_0780"/>
<evidence type="ECO:0000256" key="1">
    <source>
        <dbReference type="SAM" id="Phobius"/>
    </source>
</evidence>
<evidence type="ECO:0000313" key="2">
    <source>
        <dbReference type="EMBL" id="BAI80258.1"/>
    </source>
</evidence>
<gene>
    <name evidence="2" type="ordered locus">DEFDS_0780</name>
</gene>
<accession>D3PCD5</accession>
<dbReference type="HOGENOM" id="CLU_120861_0_0_0"/>
<name>D3PCD5_DEFDS</name>
<organism evidence="2 3">
    <name type="scientific">Deferribacter desulfuricans (strain DSM 14783 / JCM 11476 / NBRC 101012 / SSM1)</name>
    <dbReference type="NCBI Taxonomy" id="639282"/>
    <lineage>
        <taxon>Bacteria</taxon>
        <taxon>Pseudomonadati</taxon>
        <taxon>Deferribacterota</taxon>
        <taxon>Deferribacteres</taxon>
        <taxon>Deferribacterales</taxon>
        <taxon>Deferribacteraceae</taxon>
        <taxon>Deferribacter</taxon>
    </lineage>
</organism>